<accession>A0A5Q2N3Q3</accession>
<keyword evidence="1" id="KW-0812">Transmembrane</keyword>
<proteinExistence type="predicted"/>
<evidence type="ECO:0000313" key="2">
    <source>
        <dbReference type="EMBL" id="QGG48951.1"/>
    </source>
</evidence>
<evidence type="ECO:0000313" key="3">
    <source>
        <dbReference type="Proteomes" id="UP000366051"/>
    </source>
</evidence>
<organism evidence="2 3">
    <name type="scientific">Heliorestis convoluta</name>
    <dbReference type="NCBI Taxonomy" id="356322"/>
    <lineage>
        <taxon>Bacteria</taxon>
        <taxon>Bacillati</taxon>
        <taxon>Bacillota</taxon>
        <taxon>Clostridia</taxon>
        <taxon>Eubacteriales</taxon>
        <taxon>Heliobacteriaceae</taxon>
        <taxon>Heliorestis</taxon>
    </lineage>
</organism>
<dbReference type="Proteomes" id="UP000366051">
    <property type="component" value="Chromosome"/>
</dbReference>
<gene>
    <name evidence="2" type="ORF">FTV88_2862</name>
</gene>
<protein>
    <submittedName>
        <fullName evidence="2">Uncharacterized protein</fullName>
    </submittedName>
</protein>
<feature type="transmembrane region" description="Helical" evidence="1">
    <location>
        <begin position="6"/>
        <end position="29"/>
    </location>
</feature>
<keyword evidence="1" id="KW-1133">Transmembrane helix</keyword>
<name>A0A5Q2N3Q3_9FIRM</name>
<dbReference type="EMBL" id="CP045875">
    <property type="protein sequence ID" value="QGG48951.1"/>
    <property type="molecule type" value="Genomic_DNA"/>
</dbReference>
<evidence type="ECO:0000256" key="1">
    <source>
        <dbReference type="SAM" id="Phobius"/>
    </source>
</evidence>
<keyword evidence="1" id="KW-0472">Membrane</keyword>
<keyword evidence="3" id="KW-1185">Reference proteome</keyword>
<sequence length="46" mass="5464">MGRGSFYSFLFLVPSHRLLVCSFFVFFIVMKKANQSVWFAFFSIFL</sequence>
<reference evidence="3" key="1">
    <citation type="submission" date="2019-11" db="EMBL/GenBank/DDBJ databases">
        <title>Genome sequence of Heliorestis convoluta strain HH, an alkaliphilic and minimalistic phototrophic bacterium from a soda lake in Egypt.</title>
        <authorList>
            <person name="Dewey E.D."/>
            <person name="Stokes L.M."/>
            <person name="Burchell B.M."/>
            <person name="Shaffer K.N."/>
            <person name="Huntington A.M."/>
            <person name="Baker J.M."/>
            <person name="Nadendla S."/>
            <person name="Giglio M.G."/>
            <person name="Touchman J.W."/>
            <person name="Blankenship R.E."/>
            <person name="Madigan M.T."/>
            <person name="Sattley W.M."/>
        </authorList>
    </citation>
    <scope>NUCLEOTIDE SEQUENCE [LARGE SCALE GENOMIC DNA]</scope>
    <source>
        <strain evidence="3">HH</strain>
    </source>
</reference>
<dbReference type="KEGG" id="hcv:FTV88_2862"/>
<dbReference type="AlphaFoldDB" id="A0A5Q2N3Q3"/>